<proteinExistence type="predicted"/>
<keyword evidence="2" id="KW-1185">Reference proteome</keyword>
<evidence type="ECO:0000313" key="2">
    <source>
        <dbReference type="Proteomes" id="UP001055811"/>
    </source>
</evidence>
<dbReference type="Proteomes" id="UP001055811">
    <property type="component" value="Linkage Group LG03"/>
</dbReference>
<comment type="caution">
    <text evidence="1">The sequence shown here is derived from an EMBL/GenBank/DDBJ whole genome shotgun (WGS) entry which is preliminary data.</text>
</comment>
<dbReference type="EMBL" id="CM042011">
    <property type="protein sequence ID" value="KAI3763525.1"/>
    <property type="molecule type" value="Genomic_DNA"/>
</dbReference>
<name>A0ACB9EXV4_CICIN</name>
<organism evidence="1 2">
    <name type="scientific">Cichorium intybus</name>
    <name type="common">Chicory</name>
    <dbReference type="NCBI Taxonomy" id="13427"/>
    <lineage>
        <taxon>Eukaryota</taxon>
        <taxon>Viridiplantae</taxon>
        <taxon>Streptophyta</taxon>
        <taxon>Embryophyta</taxon>
        <taxon>Tracheophyta</taxon>
        <taxon>Spermatophyta</taxon>
        <taxon>Magnoliopsida</taxon>
        <taxon>eudicotyledons</taxon>
        <taxon>Gunneridae</taxon>
        <taxon>Pentapetalae</taxon>
        <taxon>asterids</taxon>
        <taxon>campanulids</taxon>
        <taxon>Asterales</taxon>
        <taxon>Asteraceae</taxon>
        <taxon>Cichorioideae</taxon>
        <taxon>Cichorieae</taxon>
        <taxon>Cichoriinae</taxon>
        <taxon>Cichorium</taxon>
    </lineage>
</organism>
<protein>
    <submittedName>
        <fullName evidence="1">Uncharacterized protein</fullName>
    </submittedName>
</protein>
<accession>A0ACB9EXV4</accession>
<sequence length="164" mass="19285">MTVCKCNWNHINTFLIPPDLFIVFYLHRLTAFRPAYVWLHAWELQTSWIVCYMLYLFLHSHVLLASIFPNNLKKSLIFRLQRKRVKRIPIVLSNHQSEDAGSWQMKVAYTTRGYFCLLASSSSNPIWIFGLVAYLSGYLHMKVSILEDSFARQSMSKIGKQMYL</sequence>
<reference evidence="1 2" key="2">
    <citation type="journal article" date="2022" name="Mol. Ecol. Resour.">
        <title>The genomes of chicory, endive, great burdock and yacon provide insights into Asteraceae paleo-polyploidization history and plant inulin production.</title>
        <authorList>
            <person name="Fan W."/>
            <person name="Wang S."/>
            <person name="Wang H."/>
            <person name="Wang A."/>
            <person name="Jiang F."/>
            <person name="Liu H."/>
            <person name="Zhao H."/>
            <person name="Xu D."/>
            <person name="Zhang Y."/>
        </authorList>
    </citation>
    <scope>NUCLEOTIDE SEQUENCE [LARGE SCALE GENOMIC DNA]</scope>
    <source>
        <strain evidence="2">cv. Punajuju</strain>
        <tissue evidence="1">Leaves</tissue>
    </source>
</reference>
<gene>
    <name evidence="1" type="ORF">L2E82_13438</name>
</gene>
<reference evidence="2" key="1">
    <citation type="journal article" date="2022" name="Mol. Ecol. Resour.">
        <title>The genomes of chicory, endive, great burdock and yacon provide insights into Asteraceae palaeo-polyploidization history and plant inulin production.</title>
        <authorList>
            <person name="Fan W."/>
            <person name="Wang S."/>
            <person name="Wang H."/>
            <person name="Wang A."/>
            <person name="Jiang F."/>
            <person name="Liu H."/>
            <person name="Zhao H."/>
            <person name="Xu D."/>
            <person name="Zhang Y."/>
        </authorList>
    </citation>
    <scope>NUCLEOTIDE SEQUENCE [LARGE SCALE GENOMIC DNA]</scope>
    <source>
        <strain evidence="2">cv. Punajuju</strain>
    </source>
</reference>
<evidence type="ECO:0000313" key="1">
    <source>
        <dbReference type="EMBL" id="KAI3763525.1"/>
    </source>
</evidence>